<dbReference type="InterPro" id="IPR011701">
    <property type="entry name" value="MFS"/>
</dbReference>
<accession>A0AB35XIQ7</accession>
<dbReference type="GO" id="GO:0005886">
    <property type="term" value="C:plasma membrane"/>
    <property type="evidence" value="ECO:0007669"/>
    <property type="project" value="UniProtKB-SubCell"/>
</dbReference>
<name>A0AB35XIQ7_9ACTN</name>
<dbReference type="EMBL" id="JBAKUA010000005">
    <property type="protein sequence ID" value="MEH1546428.1"/>
    <property type="molecule type" value="Genomic_DNA"/>
</dbReference>
<protein>
    <submittedName>
        <fullName evidence="7">MFS transporter</fullName>
    </submittedName>
</protein>
<feature type="transmembrane region" description="Helical" evidence="6">
    <location>
        <begin position="48"/>
        <end position="69"/>
    </location>
</feature>
<evidence type="ECO:0000256" key="6">
    <source>
        <dbReference type="SAM" id="Phobius"/>
    </source>
</evidence>
<dbReference type="SUPFAM" id="SSF103473">
    <property type="entry name" value="MFS general substrate transporter"/>
    <property type="match status" value="1"/>
</dbReference>
<evidence type="ECO:0000256" key="1">
    <source>
        <dbReference type="ARBA" id="ARBA00004651"/>
    </source>
</evidence>
<dbReference type="PANTHER" id="PTHR23513">
    <property type="entry name" value="INTEGRAL MEMBRANE EFFLUX PROTEIN-RELATED"/>
    <property type="match status" value="1"/>
</dbReference>
<dbReference type="InterPro" id="IPR036259">
    <property type="entry name" value="MFS_trans_sf"/>
</dbReference>
<dbReference type="GO" id="GO:0022857">
    <property type="term" value="F:transmembrane transporter activity"/>
    <property type="evidence" value="ECO:0007669"/>
    <property type="project" value="InterPro"/>
</dbReference>
<keyword evidence="5 6" id="KW-0472">Membrane</keyword>
<reference evidence="7" key="1">
    <citation type="submission" date="2024-02" db="EMBL/GenBank/DDBJ databases">
        <title>Bacterial skin colonization with Propionibacterium avidum as a risk factor for Periprosthetic Joint Infections - a single-center prospective study.</title>
        <authorList>
            <person name="Achermann Y."/>
        </authorList>
    </citation>
    <scope>NUCLEOTIDE SEQUENCE</scope>
    <source>
        <strain evidence="7">PAVI-2017310195</strain>
    </source>
</reference>
<dbReference type="Pfam" id="PF07690">
    <property type="entry name" value="MFS_1"/>
    <property type="match status" value="1"/>
</dbReference>
<keyword evidence="2" id="KW-1003">Cell membrane</keyword>
<dbReference type="RefSeq" id="WP_334338702.1">
    <property type="nucleotide sequence ID" value="NZ_JBAKUA010000005.1"/>
</dbReference>
<keyword evidence="3 6" id="KW-0812">Transmembrane</keyword>
<dbReference type="Gene3D" id="1.20.1250.20">
    <property type="entry name" value="MFS general substrate transporter like domains"/>
    <property type="match status" value="1"/>
</dbReference>
<keyword evidence="4 6" id="KW-1133">Transmembrane helix</keyword>
<evidence type="ECO:0000256" key="4">
    <source>
        <dbReference type="ARBA" id="ARBA00022989"/>
    </source>
</evidence>
<sequence length="227" mass="23333">MTTTPRIPKSVFWRVAATSGLGELSQGVADVALPLIAVGALGATGWQASAVTAAESAGLVLFGLFAGLVADRHNRVSVITTANVLRAVAFLALPIGGLFQVVSIPMLIALGVIAGACGIFADTAAQALTPSIASEEELLARNSQLHAVDSATQIGAPALAGAMIQWLGSHVAAGVTSIGYFLAAAPLIGCRKIDAARVPGTATAAEQRSLFRELKVGFRELWHQREL</sequence>
<dbReference type="PANTHER" id="PTHR23513:SF6">
    <property type="entry name" value="MAJOR FACILITATOR SUPERFAMILY ASSOCIATED DOMAIN-CONTAINING PROTEIN"/>
    <property type="match status" value="1"/>
</dbReference>
<evidence type="ECO:0000313" key="7">
    <source>
        <dbReference type="EMBL" id="MEH1546428.1"/>
    </source>
</evidence>
<evidence type="ECO:0000313" key="8">
    <source>
        <dbReference type="Proteomes" id="UP001309299"/>
    </source>
</evidence>
<organism evidence="7 8">
    <name type="scientific">Cutibacterium avidum</name>
    <dbReference type="NCBI Taxonomy" id="33010"/>
    <lineage>
        <taxon>Bacteria</taxon>
        <taxon>Bacillati</taxon>
        <taxon>Actinomycetota</taxon>
        <taxon>Actinomycetes</taxon>
        <taxon>Propionibacteriales</taxon>
        <taxon>Propionibacteriaceae</taxon>
        <taxon>Cutibacterium</taxon>
    </lineage>
</organism>
<proteinExistence type="predicted"/>
<evidence type="ECO:0000256" key="5">
    <source>
        <dbReference type="ARBA" id="ARBA00023136"/>
    </source>
</evidence>
<evidence type="ECO:0000256" key="2">
    <source>
        <dbReference type="ARBA" id="ARBA00022475"/>
    </source>
</evidence>
<gene>
    <name evidence="7" type="ORF">V7F78_05280</name>
</gene>
<feature type="transmembrane region" description="Helical" evidence="6">
    <location>
        <begin position="101"/>
        <end position="121"/>
    </location>
</feature>
<evidence type="ECO:0000256" key="3">
    <source>
        <dbReference type="ARBA" id="ARBA00022692"/>
    </source>
</evidence>
<dbReference type="AlphaFoldDB" id="A0AB35XIQ7"/>
<comment type="caution">
    <text evidence="7">The sequence shown here is derived from an EMBL/GenBank/DDBJ whole genome shotgun (WGS) entry which is preliminary data.</text>
</comment>
<dbReference type="Proteomes" id="UP001309299">
    <property type="component" value="Unassembled WGS sequence"/>
</dbReference>
<comment type="subcellular location">
    <subcellularLocation>
        <location evidence="1">Cell membrane</location>
        <topology evidence="1">Multi-pass membrane protein</topology>
    </subcellularLocation>
</comment>